<keyword evidence="2" id="KW-0540">Nuclease</keyword>
<dbReference type="InterPro" id="IPR011335">
    <property type="entry name" value="Restrct_endonuc-II-like"/>
</dbReference>
<dbReference type="Proteomes" id="UP001151002">
    <property type="component" value="Unassembled WGS sequence"/>
</dbReference>
<evidence type="ECO:0000313" key="3">
    <source>
        <dbReference type="Proteomes" id="UP001151002"/>
    </source>
</evidence>
<protein>
    <submittedName>
        <fullName evidence="2">Uma2 family endonuclease</fullName>
    </submittedName>
</protein>
<organism evidence="2 3">
    <name type="scientific">Paractinoplanes pyxinae</name>
    <dbReference type="NCBI Taxonomy" id="2997416"/>
    <lineage>
        <taxon>Bacteria</taxon>
        <taxon>Bacillati</taxon>
        <taxon>Actinomycetota</taxon>
        <taxon>Actinomycetes</taxon>
        <taxon>Micromonosporales</taxon>
        <taxon>Micromonosporaceae</taxon>
        <taxon>Paractinoplanes</taxon>
    </lineage>
</organism>
<evidence type="ECO:0000313" key="2">
    <source>
        <dbReference type="EMBL" id="MCY1141143.1"/>
    </source>
</evidence>
<evidence type="ECO:0000259" key="1">
    <source>
        <dbReference type="Pfam" id="PF05685"/>
    </source>
</evidence>
<keyword evidence="2" id="KW-0255">Endonuclease</keyword>
<dbReference type="GO" id="GO:0004519">
    <property type="term" value="F:endonuclease activity"/>
    <property type="evidence" value="ECO:0007669"/>
    <property type="project" value="UniProtKB-KW"/>
</dbReference>
<comment type="caution">
    <text evidence="2">The sequence shown here is derived from an EMBL/GenBank/DDBJ whole genome shotgun (WGS) entry which is preliminary data.</text>
</comment>
<dbReference type="Pfam" id="PF05685">
    <property type="entry name" value="Uma2"/>
    <property type="match status" value="1"/>
</dbReference>
<sequence length="185" mass="20399">MTEGRLQRRGEVRESSVADEVGYRLEMVEGRVLPILTPTVPHQSVAHLVVQALRTSARRARLSAHGAVLLRLGPDRLLVPDLVVARVDRLADYVEAADTVMVGEVTRPGADYAGTPTRIELCAAAGIPWFLLTQPESPEHKAVSVRLFKLREGRYLEHASAGPGQLFVTKDPFPFRLRTADLVVF</sequence>
<name>A0ABT4B3Q8_9ACTN</name>
<accession>A0ABT4B3Q8</accession>
<dbReference type="RefSeq" id="WP_267565509.1">
    <property type="nucleotide sequence ID" value="NZ_JAPNTZ010000008.1"/>
</dbReference>
<keyword evidence="3" id="KW-1185">Reference proteome</keyword>
<dbReference type="InterPro" id="IPR008538">
    <property type="entry name" value="Uma2"/>
</dbReference>
<keyword evidence="2" id="KW-0378">Hydrolase</keyword>
<dbReference type="InterPro" id="IPR012296">
    <property type="entry name" value="Nuclease_put_TT1808"/>
</dbReference>
<dbReference type="SUPFAM" id="SSF52980">
    <property type="entry name" value="Restriction endonuclease-like"/>
    <property type="match status" value="1"/>
</dbReference>
<reference evidence="2" key="1">
    <citation type="submission" date="2022-11" db="EMBL/GenBank/DDBJ databases">
        <authorList>
            <person name="Somphong A."/>
            <person name="Phongsopitanun W."/>
        </authorList>
    </citation>
    <scope>NUCLEOTIDE SEQUENCE</scope>
    <source>
        <strain evidence="2">Pm04-4</strain>
    </source>
</reference>
<proteinExistence type="predicted"/>
<dbReference type="EMBL" id="JAPNTZ010000008">
    <property type="protein sequence ID" value="MCY1141143.1"/>
    <property type="molecule type" value="Genomic_DNA"/>
</dbReference>
<feature type="domain" description="Putative restriction endonuclease" evidence="1">
    <location>
        <begin position="20"/>
        <end position="174"/>
    </location>
</feature>
<dbReference type="Gene3D" id="3.90.1570.10">
    <property type="entry name" value="tt1808, chain A"/>
    <property type="match status" value="1"/>
</dbReference>
<gene>
    <name evidence="2" type="ORF">OWR29_24355</name>
</gene>